<dbReference type="RefSeq" id="WP_197455816.1">
    <property type="nucleotide sequence ID" value="NZ_CP037423.1"/>
</dbReference>
<keyword evidence="5" id="KW-1185">Reference proteome</keyword>
<dbReference type="InterPro" id="IPR016164">
    <property type="entry name" value="FAD-linked_Oxase-like_C"/>
</dbReference>
<evidence type="ECO:0000313" key="5">
    <source>
        <dbReference type="Proteomes" id="UP000319004"/>
    </source>
</evidence>
<organism evidence="4 5">
    <name type="scientific">Stieleria neptunia</name>
    <dbReference type="NCBI Taxonomy" id="2527979"/>
    <lineage>
        <taxon>Bacteria</taxon>
        <taxon>Pseudomonadati</taxon>
        <taxon>Planctomycetota</taxon>
        <taxon>Planctomycetia</taxon>
        <taxon>Pirellulales</taxon>
        <taxon>Pirellulaceae</taxon>
        <taxon>Stieleria</taxon>
    </lineage>
</organism>
<dbReference type="SUPFAM" id="SSF55103">
    <property type="entry name" value="FAD-linked oxidases, C-terminal domain"/>
    <property type="match status" value="1"/>
</dbReference>
<dbReference type="Proteomes" id="UP000319004">
    <property type="component" value="Chromosome"/>
</dbReference>
<evidence type="ECO:0000256" key="1">
    <source>
        <dbReference type="ARBA" id="ARBA00022630"/>
    </source>
</evidence>
<dbReference type="InterPro" id="IPR016166">
    <property type="entry name" value="FAD-bd_PCMH"/>
</dbReference>
<keyword evidence="2" id="KW-0274">FAD</keyword>
<dbReference type="InterPro" id="IPR036318">
    <property type="entry name" value="FAD-bd_PCMH-like_sf"/>
</dbReference>
<proteinExistence type="predicted"/>
<dbReference type="EMBL" id="CP037423">
    <property type="protein sequence ID" value="QDV41379.1"/>
    <property type="molecule type" value="Genomic_DNA"/>
</dbReference>
<dbReference type="SUPFAM" id="SSF56176">
    <property type="entry name" value="FAD-binding/transporter-associated domain-like"/>
    <property type="match status" value="1"/>
</dbReference>
<sequence>MNESTDAAVAAWREALGQQNVVTSAESLDRASTATFPTNASVVAILRPDNHAEVQSSLRIANRFELPVYPTSRGCNWGLGSSVPTRDAVLLDLSRMNRIVDFDPRLGFLVVEPGVTFQQASEFLRDQKSTFFLPVPGGPPQGSLIGNIAERGEAAGPYGQRADFVANFQAVLPNGDCIHTGFGRFPNASATHLHRHGVGPNLEGLFTQSNLGVITQLTVWLTPYPQVLKPFMARIGRREELNQAVDTARELLLHRVVETNGIGLWNSHKMASTMGGYPWQAMDGQTPVDIERFPSEPWLIGGAIYAASGEIADANAAFLQHRLKPLTSDWQWGDSDDSQNVYLGVPTEHNIRAAYWRKKGGLPPSINPDRDRCGLIWMCFAIPLVGQDLVDVVNAVDPVVLGHGFEPNVGINCVNGRCAHLYLSIIYDREIAGEDERAVACHDKVMTLLRELGHFPYRLTLLSMDSLPPPGDDHDRYLRSIKRAFDPKSILAPGRYDAIQD</sequence>
<keyword evidence="1" id="KW-0285">Flavoprotein</keyword>
<dbReference type="PROSITE" id="PS51387">
    <property type="entry name" value="FAD_PCMH"/>
    <property type="match status" value="1"/>
</dbReference>
<accession>A0A518HKS8</accession>
<feature type="domain" description="FAD-binding PCMH-type" evidence="3">
    <location>
        <begin position="35"/>
        <end position="224"/>
    </location>
</feature>
<dbReference type="InterPro" id="IPR016169">
    <property type="entry name" value="FAD-bd_PCMH_sub2"/>
</dbReference>
<dbReference type="PANTHER" id="PTHR11748">
    <property type="entry name" value="D-LACTATE DEHYDROGENASE"/>
    <property type="match status" value="1"/>
</dbReference>
<dbReference type="InterPro" id="IPR016170">
    <property type="entry name" value="Cytok_DH_C_sf"/>
</dbReference>
<dbReference type="GO" id="GO:1903457">
    <property type="term" value="P:lactate catabolic process"/>
    <property type="evidence" value="ECO:0007669"/>
    <property type="project" value="TreeGrafter"/>
</dbReference>
<dbReference type="InterPro" id="IPR016167">
    <property type="entry name" value="FAD-bd_PCMH_sub1"/>
</dbReference>
<dbReference type="Pfam" id="PF01565">
    <property type="entry name" value="FAD_binding_4"/>
    <property type="match status" value="1"/>
</dbReference>
<evidence type="ECO:0000259" key="3">
    <source>
        <dbReference type="PROSITE" id="PS51387"/>
    </source>
</evidence>
<dbReference type="GO" id="GO:0004458">
    <property type="term" value="F:D-lactate dehydrogenase (cytochrome) activity"/>
    <property type="evidence" value="ECO:0007669"/>
    <property type="project" value="TreeGrafter"/>
</dbReference>
<dbReference type="KEGG" id="snep:Enr13x_12170"/>
<protein>
    <submittedName>
        <fullName evidence="4">4-cresol dehydrogenase [hydroxylating] flavoprotein subunit</fullName>
    </submittedName>
</protein>
<dbReference type="GO" id="GO:0008720">
    <property type="term" value="F:D-lactate dehydrogenase (NAD+) activity"/>
    <property type="evidence" value="ECO:0007669"/>
    <property type="project" value="TreeGrafter"/>
</dbReference>
<dbReference type="InterPro" id="IPR006094">
    <property type="entry name" value="Oxid_FAD_bind_N"/>
</dbReference>
<dbReference type="GO" id="GO:0071949">
    <property type="term" value="F:FAD binding"/>
    <property type="evidence" value="ECO:0007669"/>
    <property type="project" value="InterPro"/>
</dbReference>
<dbReference type="Gene3D" id="3.40.462.10">
    <property type="entry name" value="FAD-linked oxidases, C-terminal domain"/>
    <property type="match status" value="1"/>
</dbReference>
<reference evidence="4 5" key="1">
    <citation type="submission" date="2019-03" db="EMBL/GenBank/DDBJ databases">
        <title>Deep-cultivation of Planctomycetes and their phenomic and genomic characterization uncovers novel biology.</title>
        <authorList>
            <person name="Wiegand S."/>
            <person name="Jogler M."/>
            <person name="Boedeker C."/>
            <person name="Pinto D."/>
            <person name="Vollmers J."/>
            <person name="Rivas-Marin E."/>
            <person name="Kohn T."/>
            <person name="Peeters S.H."/>
            <person name="Heuer A."/>
            <person name="Rast P."/>
            <person name="Oberbeckmann S."/>
            <person name="Bunk B."/>
            <person name="Jeske O."/>
            <person name="Meyerdierks A."/>
            <person name="Storesund J.E."/>
            <person name="Kallscheuer N."/>
            <person name="Luecker S."/>
            <person name="Lage O.M."/>
            <person name="Pohl T."/>
            <person name="Merkel B.J."/>
            <person name="Hornburger P."/>
            <person name="Mueller R.-W."/>
            <person name="Bruemmer F."/>
            <person name="Labrenz M."/>
            <person name="Spormann A.M."/>
            <person name="Op den Camp H."/>
            <person name="Overmann J."/>
            <person name="Amann R."/>
            <person name="Jetten M.S.M."/>
            <person name="Mascher T."/>
            <person name="Medema M.H."/>
            <person name="Devos D.P."/>
            <person name="Kaster A.-K."/>
            <person name="Ovreas L."/>
            <person name="Rohde M."/>
            <person name="Galperin M.Y."/>
            <person name="Jogler C."/>
        </authorList>
    </citation>
    <scope>NUCLEOTIDE SEQUENCE [LARGE SCALE GENOMIC DNA]</scope>
    <source>
        <strain evidence="4 5">Enr13</strain>
    </source>
</reference>
<dbReference type="Gene3D" id="3.30.465.10">
    <property type="match status" value="1"/>
</dbReference>
<gene>
    <name evidence="4" type="primary">pchF</name>
    <name evidence="4" type="ORF">Enr13x_12170</name>
</gene>
<dbReference type="PANTHER" id="PTHR11748:SF114">
    <property type="entry name" value="ARYL-ALCOHOL OXIDASE VANILLYL-ALCOHOL OXIDASE (AFU_ORTHOLOGUE AFUA_3G09500)-RELATED"/>
    <property type="match status" value="1"/>
</dbReference>
<evidence type="ECO:0000256" key="2">
    <source>
        <dbReference type="ARBA" id="ARBA00022827"/>
    </source>
</evidence>
<dbReference type="AlphaFoldDB" id="A0A518HKS8"/>
<dbReference type="Gene3D" id="3.30.43.10">
    <property type="entry name" value="Uridine Diphospho-n-acetylenolpyruvylglucosamine Reductase, domain 2"/>
    <property type="match status" value="1"/>
</dbReference>
<name>A0A518HKS8_9BACT</name>
<evidence type="ECO:0000313" key="4">
    <source>
        <dbReference type="EMBL" id="QDV41379.1"/>
    </source>
</evidence>